<dbReference type="InterPro" id="IPR004263">
    <property type="entry name" value="Exostosin"/>
</dbReference>
<evidence type="ECO:0000259" key="1">
    <source>
        <dbReference type="Pfam" id="PF03016"/>
    </source>
</evidence>
<protein>
    <submittedName>
        <fullName evidence="2">Exostosin family protein</fullName>
    </submittedName>
</protein>
<comment type="caution">
    <text evidence="2">The sequence shown here is derived from an EMBL/GenBank/DDBJ whole genome shotgun (WGS) entry which is preliminary data.</text>
</comment>
<reference evidence="2 3" key="1">
    <citation type="journal article" date="2021" name="Int. J. Syst. Evol. Microbiol.">
        <title>Amazonocrinis nigriterrae gen. nov., sp. nov., Atlanticothrix silvestris gen. nov., sp. nov. and Dendronalium phyllosphericum gen. nov., sp. nov., nostocacean cyanobacteria from Brazilian environments.</title>
        <authorList>
            <person name="Alvarenga D.O."/>
            <person name="Andreote A.P.D."/>
            <person name="Branco L.H.Z."/>
            <person name="Delbaje E."/>
            <person name="Cruz R.B."/>
            <person name="Varani A.M."/>
            <person name="Fiore M.F."/>
        </authorList>
    </citation>
    <scope>NUCLEOTIDE SEQUENCE [LARGE SCALE GENOMIC DNA]</scope>
    <source>
        <strain evidence="2 3">CENA357</strain>
    </source>
</reference>
<accession>A0A8J7L7P3</accession>
<dbReference type="EMBL" id="JAECZB010000093">
    <property type="protein sequence ID" value="MBH8555307.1"/>
    <property type="molecule type" value="Genomic_DNA"/>
</dbReference>
<dbReference type="Proteomes" id="UP000599391">
    <property type="component" value="Unassembled WGS sequence"/>
</dbReference>
<feature type="domain" description="Exostosin GT47" evidence="1">
    <location>
        <begin position="121"/>
        <end position="260"/>
    </location>
</feature>
<name>A0A8J7L7P3_9CYAN</name>
<dbReference type="Pfam" id="PF03016">
    <property type="entry name" value="Exostosin_GT47"/>
    <property type="match status" value="1"/>
</dbReference>
<evidence type="ECO:0000313" key="2">
    <source>
        <dbReference type="EMBL" id="MBH8555307.1"/>
    </source>
</evidence>
<dbReference type="PANTHER" id="PTHR11062:SF281">
    <property type="entry name" value="EXOSTOSIN-LIKE 2"/>
    <property type="match status" value="1"/>
</dbReference>
<proteinExistence type="predicted"/>
<evidence type="ECO:0000313" key="3">
    <source>
        <dbReference type="Proteomes" id="UP000599391"/>
    </source>
</evidence>
<gene>
    <name evidence="2" type="ORF">I8751_23745</name>
</gene>
<sequence length="354" mass="42110">MKVWLTTTARKDSKFEQSRKYHEDAKHNLIEPARESMRRLEGQRYSLANSPEDADIIVYIEPEYVKFREYIYILLDEDLIFKYPNRCFVIDCADTSWGFLPGVYTSLLTSQINRQRFRSGGYLREYNPSCGKLYQEKKHINPRLLFSFRGAANVQVRQKIFDANFSISDVSINKIVSTKFFDYNTNQQNLYIEEIIDSKFVLCPRGWSPASIRLYEVMQLGRVPVILSDQWVPPEGPSWNDFSLRISESKVNDLPEIIRSYEPYASEMGQLARQTWENFFSPDIIFFRMLNYIESILLERDIDYDESFYQKQWLTWKFDWERGWTPLQSFVRAVRERTLINKLKSKFQSLNTSM</sequence>
<organism evidence="2 3">
    <name type="scientific">Atlanticothrix silvestris CENA357</name>
    <dbReference type="NCBI Taxonomy" id="1725252"/>
    <lineage>
        <taxon>Bacteria</taxon>
        <taxon>Bacillati</taxon>
        <taxon>Cyanobacteriota</taxon>
        <taxon>Cyanophyceae</taxon>
        <taxon>Nostocales</taxon>
        <taxon>Nodulariaceae</taxon>
        <taxon>Atlanticothrix</taxon>
        <taxon>Atlanticothrix silvestris</taxon>
    </lineage>
</organism>
<dbReference type="AlphaFoldDB" id="A0A8J7L7P3"/>
<dbReference type="PANTHER" id="PTHR11062">
    <property type="entry name" value="EXOSTOSIN HEPARAN SULFATE GLYCOSYLTRANSFERASE -RELATED"/>
    <property type="match status" value="1"/>
</dbReference>
<keyword evidence="3" id="KW-1185">Reference proteome</keyword>
<dbReference type="RefSeq" id="WP_214441530.1">
    <property type="nucleotide sequence ID" value="NZ_JAECZB010000093.1"/>
</dbReference>
<dbReference type="InterPro" id="IPR040911">
    <property type="entry name" value="Exostosin_GT47"/>
</dbReference>
<dbReference type="GO" id="GO:0016757">
    <property type="term" value="F:glycosyltransferase activity"/>
    <property type="evidence" value="ECO:0007669"/>
    <property type="project" value="InterPro"/>
</dbReference>